<keyword evidence="2" id="KW-0645">Protease</keyword>
<evidence type="ECO:0000256" key="9">
    <source>
        <dbReference type="SAM" id="MobiDB-lite"/>
    </source>
</evidence>
<dbReference type="PaxDb" id="2850-Phatr45995"/>
<keyword evidence="4 10" id="KW-0732">Signal</keyword>
<evidence type="ECO:0000256" key="3">
    <source>
        <dbReference type="ARBA" id="ARBA00022723"/>
    </source>
</evidence>
<evidence type="ECO:0000313" key="13">
    <source>
        <dbReference type="Proteomes" id="UP000000759"/>
    </source>
</evidence>
<keyword evidence="6" id="KW-0862">Zinc</keyword>
<dbReference type="GO" id="GO:0006508">
    <property type="term" value="P:proteolysis"/>
    <property type="evidence" value="ECO:0007669"/>
    <property type="project" value="UniProtKB-KW"/>
</dbReference>
<evidence type="ECO:0000256" key="10">
    <source>
        <dbReference type="SAM" id="SignalP"/>
    </source>
</evidence>
<dbReference type="GO" id="GO:0046872">
    <property type="term" value="F:metal ion binding"/>
    <property type="evidence" value="ECO:0007669"/>
    <property type="project" value="UniProtKB-KW"/>
</dbReference>
<dbReference type="HOGENOM" id="CLU_489587_0_0_1"/>
<dbReference type="Proteomes" id="UP000000759">
    <property type="component" value="Chromosome 8"/>
</dbReference>
<dbReference type="eggNOG" id="ENOG502S6EM">
    <property type="taxonomic scope" value="Eukaryota"/>
</dbReference>
<sequence length="559" mass="60981">MTPIYFLPSWLLAATLLLQRLTPTFSNCGTKDPSPFEQRLDQIRIKHLKNSPQGRRLIADSCEDLCTQCVEIDVYFHLSAIPIPTDDGSGSEQFIFPHPLESVARLAASDATLAIEDFASLQDIYSLIDTNMQVLNERYAESPFIFTWKNADPASASVSANPDMVDFALETLFDENGVAAELHTGDASVLNVYLTYSQCLLTEETDPDTGEAASDCSIVGVAVFPSYQQANRRADGVYVNYSTLSGGGLPSNDVGLTLVHEVGHWLGLYHTFQNTGEDEGVDPCSPENGNDYVADTPIQSASSQELYECSLSFYEGEELPDSCPDLAGSDPVFNYMNYVSDEKCWPPGVGEFTCGQYERMYMQWLLYRRSNEPCQDNEIDIEISMEISELFTEENAFYLTYVDTGEVVLNSTRDFEALGPPYQTEVKSDFCAPVGQYSLVLVDNALNGFLDGGFVEVTVNGDLVERVSGNFGEMVTINFGNTAGDPGTVPSNSTPSPAIENGPTQSPVMNNPPTLSPENGTVPEGGTSQVSDASSHGWSHTTISFVIGWAILCVGIVHM</sequence>
<dbReference type="SUPFAM" id="SSF55486">
    <property type="entry name" value="Metalloproteases ('zincins'), catalytic domain"/>
    <property type="match status" value="1"/>
</dbReference>
<protein>
    <recommendedName>
        <fullName evidence="11">Peptidase M43 pregnancy-associated plasma-A domain-containing protein</fullName>
    </recommendedName>
</protein>
<dbReference type="Pfam" id="PF05572">
    <property type="entry name" value="Peptidase_M43"/>
    <property type="match status" value="1"/>
</dbReference>
<feature type="signal peptide" evidence="10">
    <location>
        <begin position="1"/>
        <end position="26"/>
    </location>
</feature>
<dbReference type="PANTHER" id="PTHR47466:SF1">
    <property type="entry name" value="METALLOPROTEASE MEP1 (AFU_ORTHOLOGUE AFUA_1G07730)-RELATED"/>
    <property type="match status" value="1"/>
</dbReference>
<keyword evidence="13" id="KW-1185">Reference proteome</keyword>
<evidence type="ECO:0000313" key="12">
    <source>
        <dbReference type="EMBL" id="EEC48328.1"/>
    </source>
</evidence>
<dbReference type="PANTHER" id="PTHR47466">
    <property type="match status" value="1"/>
</dbReference>
<name>B7FZF3_PHATC</name>
<dbReference type="InterPro" id="IPR008754">
    <property type="entry name" value="Peptidase_M43"/>
</dbReference>
<dbReference type="EMBL" id="CM000611">
    <property type="protein sequence ID" value="EEC48328.1"/>
    <property type="molecule type" value="Genomic_DNA"/>
</dbReference>
<comment type="similarity">
    <text evidence="1">Belongs to the peptidase M43B family.</text>
</comment>
<feature type="compositionally biased region" description="Polar residues" evidence="9">
    <location>
        <begin position="489"/>
        <end position="519"/>
    </location>
</feature>
<keyword evidence="7" id="KW-0482">Metalloprotease</keyword>
<evidence type="ECO:0000256" key="8">
    <source>
        <dbReference type="ARBA" id="ARBA00023157"/>
    </source>
</evidence>
<evidence type="ECO:0000256" key="4">
    <source>
        <dbReference type="ARBA" id="ARBA00022729"/>
    </source>
</evidence>
<gene>
    <name evidence="12" type="ORF">PHATRDRAFT_45995</name>
</gene>
<keyword evidence="8" id="KW-1015">Disulfide bond</keyword>
<reference evidence="13" key="2">
    <citation type="submission" date="2008-08" db="EMBL/GenBank/DDBJ databases">
        <authorList>
            <consortium name="Diatom Consortium"/>
            <person name="Grigoriev I."/>
            <person name="Grimwood J."/>
            <person name="Kuo A."/>
            <person name="Otillar R.P."/>
            <person name="Salamov A."/>
            <person name="Detter J.C."/>
            <person name="Lindquist E."/>
            <person name="Shapiro H."/>
            <person name="Lucas S."/>
            <person name="Glavina del Rio T."/>
            <person name="Pitluck S."/>
            <person name="Rokhsar D."/>
            <person name="Bowler C."/>
        </authorList>
    </citation>
    <scope>GENOME REANNOTATION</scope>
    <source>
        <strain evidence="13">CCAP 1055/1</strain>
    </source>
</reference>
<reference evidence="12 13" key="1">
    <citation type="journal article" date="2008" name="Nature">
        <title>The Phaeodactylum genome reveals the evolutionary history of diatom genomes.</title>
        <authorList>
            <person name="Bowler C."/>
            <person name="Allen A.E."/>
            <person name="Badger J.H."/>
            <person name="Grimwood J."/>
            <person name="Jabbari K."/>
            <person name="Kuo A."/>
            <person name="Maheswari U."/>
            <person name="Martens C."/>
            <person name="Maumus F."/>
            <person name="Otillar R.P."/>
            <person name="Rayko E."/>
            <person name="Salamov A."/>
            <person name="Vandepoele K."/>
            <person name="Beszteri B."/>
            <person name="Gruber A."/>
            <person name="Heijde M."/>
            <person name="Katinka M."/>
            <person name="Mock T."/>
            <person name="Valentin K."/>
            <person name="Verret F."/>
            <person name="Berges J.A."/>
            <person name="Brownlee C."/>
            <person name="Cadoret J.P."/>
            <person name="Chiovitti A."/>
            <person name="Choi C.J."/>
            <person name="Coesel S."/>
            <person name="De Martino A."/>
            <person name="Detter J.C."/>
            <person name="Durkin C."/>
            <person name="Falciatore A."/>
            <person name="Fournet J."/>
            <person name="Haruta M."/>
            <person name="Huysman M.J."/>
            <person name="Jenkins B.D."/>
            <person name="Jiroutova K."/>
            <person name="Jorgensen R.E."/>
            <person name="Joubert Y."/>
            <person name="Kaplan A."/>
            <person name="Kroger N."/>
            <person name="Kroth P.G."/>
            <person name="La Roche J."/>
            <person name="Lindquist E."/>
            <person name="Lommer M."/>
            <person name="Martin-Jezequel V."/>
            <person name="Lopez P.J."/>
            <person name="Lucas S."/>
            <person name="Mangogna M."/>
            <person name="McGinnis K."/>
            <person name="Medlin L.K."/>
            <person name="Montsant A."/>
            <person name="Oudot-Le Secq M.P."/>
            <person name="Napoli C."/>
            <person name="Obornik M."/>
            <person name="Parker M.S."/>
            <person name="Petit J.L."/>
            <person name="Porcel B.M."/>
            <person name="Poulsen N."/>
            <person name="Robison M."/>
            <person name="Rychlewski L."/>
            <person name="Rynearson T.A."/>
            <person name="Schmutz J."/>
            <person name="Shapiro H."/>
            <person name="Siaut M."/>
            <person name="Stanley M."/>
            <person name="Sussman M.R."/>
            <person name="Taylor A.R."/>
            <person name="Vardi A."/>
            <person name="von Dassow P."/>
            <person name="Vyverman W."/>
            <person name="Willis A."/>
            <person name="Wyrwicz L.S."/>
            <person name="Rokhsar D.S."/>
            <person name="Weissenbach J."/>
            <person name="Armbrust E.V."/>
            <person name="Green B.R."/>
            <person name="Van de Peer Y."/>
            <person name="Grigoriev I.V."/>
        </authorList>
    </citation>
    <scope>NUCLEOTIDE SEQUENCE [LARGE SCALE GENOMIC DNA]</scope>
    <source>
        <strain evidence="12 13">CCAP 1055/1</strain>
    </source>
</reference>
<evidence type="ECO:0000259" key="11">
    <source>
        <dbReference type="Pfam" id="PF05572"/>
    </source>
</evidence>
<evidence type="ECO:0000256" key="6">
    <source>
        <dbReference type="ARBA" id="ARBA00022833"/>
    </source>
</evidence>
<dbReference type="GeneID" id="7201056"/>
<dbReference type="InParanoid" id="B7FZF3"/>
<dbReference type="STRING" id="556484.B7FZF3"/>
<evidence type="ECO:0000256" key="1">
    <source>
        <dbReference type="ARBA" id="ARBA00008721"/>
    </source>
</evidence>
<evidence type="ECO:0000256" key="2">
    <source>
        <dbReference type="ARBA" id="ARBA00022670"/>
    </source>
</evidence>
<dbReference type="OrthoDB" id="47886at2759"/>
<accession>B7FZF3</accession>
<proteinExistence type="inferred from homology"/>
<evidence type="ECO:0000256" key="7">
    <source>
        <dbReference type="ARBA" id="ARBA00023049"/>
    </source>
</evidence>
<dbReference type="InterPro" id="IPR024079">
    <property type="entry name" value="MetalloPept_cat_dom_sf"/>
</dbReference>
<dbReference type="GO" id="GO:0008237">
    <property type="term" value="F:metallopeptidase activity"/>
    <property type="evidence" value="ECO:0007669"/>
    <property type="project" value="UniProtKB-KW"/>
</dbReference>
<dbReference type="AlphaFoldDB" id="B7FZF3"/>
<organism evidence="12 13">
    <name type="scientific">Phaeodactylum tricornutum (strain CCAP 1055/1)</name>
    <dbReference type="NCBI Taxonomy" id="556484"/>
    <lineage>
        <taxon>Eukaryota</taxon>
        <taxon>Sar</taxon>
        <taxon>Stramenopiles</taxon>
        <taxon>Ochrophyta</taxon>
        <taxon>Bacillariophyta</taxon>
        <taxon>Bacillariophyceae</taxon>
        <taxon>Bacillariophycidae</taxon>
        <taxon>Naviculales</taxon>
        <taxon>Phaeodactylaceae</taxon>
        <taxon>Phaeodactylum</taxon>
    </lineage>
</organism>
<dbReference type="KEGG" id="pti:PHATRDRAFT_45995"/>
<dbReference type="RefSeq" id="XP_002180137.1">
    <property type="nucleotide sequence ID" value="XM_002180101.1"/>
</dbReference>
<evidence type="ECO:0000256" key="5">
    <source>
        <dbReference type="ARBA" id="ARBA00022801"/>
    </source>
</evidence>
<keyword evidence="5" id="KW-0378">Hydrolase</keyword>
<feature type="region of interest" description="Disordered" evidence="9">
    <location>
        <begin position="482"/>
        <end position="534"/>
    </location>
</feature>
<feature type="domain" description="Peptidase M43 pregnancy-associated plasma-A" evidence="11">
    <location>
        <begin position="219"/>
        <end position="360"/>
    </location>
</feature>
<dbReference type="Gene3D" id="3.40.390.10">
    <property type="entry name" value="Collagenase (Catalytic Domain)"/>
    <property type="match status" value="1"/>
</dbReference>
<feature type="chain" id="PRO_5002855638" description="Peptidase M43 pregnancy-associated plasma-A domain-containing protein" evidence="10">
    <location>
        <begin position="27"/>
        <end position="559"/>
    </location>
</feature>
<keyword evidence="3" id="KW-0479">Metal-binding</keyword>